<dbReference type="PRINTS" id="PR00625">
    <property type="entry name" value="JDOMAIN"/>
</dbReference>
<dbReference type="SUPFAM" id="SSF46565">
    <property type="entry name" value="Chaperone J-domain"/>
    <property type="match status" value="1"/>
</dbReference>
<protein>
    <recommendedName>
        <fullName evidence="10 11">Chaperone protein DnaJ</fullName>
    </recommendedName>
</protein>
<dbReference type="SUPFAM" id="SSF49493">
    <property type="entry name" value="HSP40/DnaJ peptide-binding domain"/>
    <property type="match status" value="2"/>
</dbReference>
<keyword evidence="8 11" id="KW-0143">Chaperone</keyword>
<dbReference type="GO" id="GO:0008270">
    <property type="term" value="F:zinc ion binding"/>
    <property type="evidence" value="ECO:0007669"/>
    <property type="project" value="UniProtKB-UniRule"/>
</dbReference>
<evidence type="ECO:0000256" key="4">
    <source>
        <dbReference type="ARBA" id="ARBA00022737"/>
    </source>
</evidence>
<feature type="binding site" evidence="11">
    <location>
        <position position="200"/>
    </location>
    <ligand>
        <name>Zn(2+)</name>
        <dbReference type="ChEBI" id="CHEBI:29105"/>
        <label>2</label>
    </ligand>
</feature>
<evidence type="ECO:0000256" key="11">
    <source>
        <dbReference type="HAMAP-Rule" id="MF_01152"/>
    </source>
</evidence>
<comment type="function">
    <text evidence="11">Participates actively in the response to hyperosmotic and heat shock by preventing the aggregation of stress-denatured proteins and by disaggregating proteins, also in an autonomous, DnaK-independent fashion. Unfolded proteins bind initially to DnaJ; upon interaction with the DnaJ-bound protein, DnaK hydrolyzes its bound ATP, resulting in the formation of a stable complex. GrpE releases ADP from DnaK; ATP binding to DnaK triggers the release of the substrate protein, thus completing the reaction cycle. Several rounds of ATP-dependent interactions between DnaJ, DnaK and GrpE are required for fully efficient folding. Also involved, together with DnaK and GrpE, in the DNA replication of plasmids through activation of initiation proteins.</text>
</comment>
<evidence type="ECO:0000256" key="10">
    <source>
        <dbReference type="ARBA" id="ARBA00067609"/>
    </source>
</evidence>
<dbReference type="Gene3D" id="2.60.260.20">
    <property type="entry name" value="Urease metallochaperone UreE, N-terminal domain"/>
    <property type="match status" value="2"/>
</dbReference>
<evidence type="ECO:0000313" key="16">
    <source>
        <dbReference type="Proteomes" id="UP001286174"/>
    </source>
</evidence>
<dbReference type="CDD" id="cd10747">
    <property type="entry name" value="DnaJ_C"/>
    <property type="match status" value="1"/>
</dbReference>
<dbReference type="EMBL" id="JALBUR010000007">
    <property type="protein sequence ID" value="MDX8419325.1"/>
    <property type="molecule type" value="Genomic_DNA"/>
</dbReference>
<dbReference type="FunFam" id="2.60.260.20:FF:000005">
    <property type="entry name" value="Chaperone protein dnaJ 1, mitochondrial"/>
    <property type="match status" value="1"/>
</dbReference>
<organism evidence="15 16">
    <name type="scientific">Grylomicrobium aquisgranensis</name>
    <dbReference type="NCBI Taxonomy" id="2926318"/>
    <lineage>
        <taxon>Bacteria</taxon>
        <taxon>Bacillati</taxon>
        <taxon>Bacillota</taxon>
        <taxon>Erysipelotrichia</taxon>
        <taxon>Erysipelotrichales</taxon>
        <taxon>Erysipelotrichaceae</taxon>
        <taxon>Grylomicrobium</taxon>
    </lineage>
</organism>
<comment type="cofactor">
    <cofactor evidence="11">
        <name>Zn(2+)</name>
        <dbReference type="ChEBI" id="CHEBI:29105"/>
    </cofactor>
    <text evidence="11">Binds 2 Zn(2+) ions per monomer.</text>
</comment>
<keyword evidence="2 11" id="KW-0235">DNA replication</keyword>
<feature type="zinc finger region" description="CR-type" evidence="12">
    <location>
        <begin position="144"/>
        <end position="226"/>
    </location>
</feature>
<feature type="binding site" evidence="11">
    <location>
        <position position="214"/>
    </location>
    <ligand>
        <name>Zn(2+)</name>
        <dbReference type="ChEBI" id="CHEBI:29105"/>
        <label>1</label>
    </ligand>
</feature>
<feature type="domain" description="CR-type" evidence="14">
    <location>
        <begin position="144"/>
        <end position="226"/>
    </location>
</feature>
<dbReference type="Pfam" id="PF00226">
    <property type="entry name" value="DnaJ"/>
    <property type="match status" value="1"/>
</dbReference>
<feature type="binding site" evidence="11">
    <location>
        <position position="177"/>
    </location>
    <ligand>
        <name>Zn(2+)</name>
        <dbReference type="ChEBI" id="CHEBI:29105"/>
        <label>2</label>
    </ligand>
</feature>
<comment type="domain">
    <text evidence="11">The J domain is necessary and sufficient to stimulate DnaK ATPase activity. Zinc center 1 plays an important role in the autonomous, DnaK-independent chaperone activity of DnaJ. Zinc center 2 is essential for interaction with DnaK and for DnaJ activity.</text>
</comment>
<dbReference type="GO" id="GO:0042026">
    <property type="term" value="P:protein refolding"/>
    <property type="evidence" value="ECO:0007669"/>
    <property type="project" value="TreeGrafter"/>
</dbReference>
<comment type="caution">
    <text evidence="15">The sequence shown here is derived from an EMBL/GenBank/DDBJ whole genome shotgun (WGS) entry which is preliminary data.</text>
</comment>
<dbReference type="SMART" id="SM00271">
    <property type="entry name" value="DnaJ"/>
    <property type="match status" value="1"/>
</dbReference>
<dbReference type="InterPro" id="IPR036869">
    <property type="entry name" value="J_dom_sf"/>
</dbReference>
<name>A0AB35U7M2_9FIRM</name>
<comment type="subcellular location">
    <subcellularLocation>
        <location evidence="11">Cytoplasm</location>
    </subcellularLocation>
</comment>
<feature type="binding site" evidence="11">
    <location>
        <position position="174"/>
    </location>
    <ligand>
        <name>Zn(2+)</name>
        <dbReference type="ChEBI" id="CHEBI:29105"/>
        <label>2</label>
    </ligand>
</feature>
<feature type="binding site" evidence="11">
    <location>
        <position position="157"/>
    </location>
    <ligand>
        <name>Zn(2+)</name>
        <dbReference type="ChEBI" id="CHEBI:29105"/>
        <label>1</label>
    </ligand>
</feature>
<dbReference type="FunFam" id="2.10.230.10:FF:000002">
    <property type="entry name" value="Molecular chaperone DnaJ"/>
    <property type="match status" value="1"/>
</dbReference>
<dbReference type="GO" id="GO:0006260">
    <property type="term" value="P:DNA replication"/>
    <property type="evidence" value="ECO:0007669"/>
    <property type="project" value="UniProtKB-KW"/>
</dbReference>
<keyword evidence="7 11" id="KW-0346">Stress response</keyword>
<reference evidence="15 16" key="1">
    <citation type="submission" date="2022-03" db="EMBL/GenBank/DDBJ databases">
        <title>Novel taxa within the pig intestine.</title>
        <authorList>
            <person name="Wylensek D."/>
            <person name="Bishof K."/>
            <person name="Afrizal A."/>
            <person name="Clavel T."/>
        </authorList>
    </citation>
    <scope>NUCLEOTIDE SEQUENCE [LARGE SCALE GENOMIC DNA]</scope>
    <source>
        <strain evidence="15 16">CLA-KB-P133</strain>
    </source>
</reference>
<dbReference type="Pfam" id="PF01556">
    <property type="entry name" value="DnaJ_C"/>
    <property type="match status" value="1"/>
</dbReference>
<dbReference type="PROSITE" id="PS50076">
    <property type="entry name" value="DNAJ_2"/>
    <property type="match status" value="1"/>
</dbReference>
<dbReference type="GO" id="GO:0051082">
    <property type="term" value="F:unfolded protein binding"/>
    <property type="evidence" value="ECO:0007669"/>
    <property type="project" value="UniProtKB-UniRule"/>
</dbReference>
<dbReference type="GO" id="GO:0009408">
    <property type="term" value="P:response to heat"/>
    <property type="evidence" value="ECO:0007669"/>
    <property type="project" value="InterPro"/>
</dbReference>
<dbReference type="RefSeq" id="WP_370595786.1">
    <property type="nucleotide sequence ID" value="NZ_JALBUR010000007.1"/>
</dbReference>
<evidence type="ECO:0000256" key="1">
    <source>
        <dbReference type="ARBA" id="ARBA00022490"/>
    </source>
</evidence>
<feature type="repeat" description="CXXCXGXG motif" evidence="11">
    <location>
        <begin position="200"/>
        <end position="207"/>
    </location>
</feature>
<sequence length="382" mass="41553">MAEKRDYYDVLGVSRNASADEIKSAYRKLAKKYHPDLNKAPDAAEKFKEVNEAYEVLGDADKRAKYDQFGFAGVDPQAAAGGGFGNMGGFSSGSFDDLNDIFSSFFGGGMGSGFSSSRRASQGPRKGEDKFMRMNISFMDACFGKTETINISVDEKCDACGGTGAASPSDIDTCPRCHGLGRVVTQQRTMLGIMQTESECPECHGTGKKIRRYCPKCNGAGYLHKRVSVDVKIPAGINSGQQLRIAGKGERGTNGGPNGDLYIEINVLPHDKFVRDGKTIYLDIPVSAVDATLGCTLDVPTIRGEVTMKIPAGTQNGAQLRLRGEGVPDLRTGRNGDQICTVKVQIDRTLTKREKELYQELKDIQDSGQGETMWQRFKKNFS</sequence>
<dbReference type="Gene3D" id="1.10.287.110">
    <property type="entry name" value="DnaJ domain"/>
    <property type="match status" value="1"/>
</dbReference>
<keyword evidence="6 11" id="KW-0862">Zinc</keyword>
<evidence type="ECO:0000259" key="13">
    <source>
        <dbReference type="PROSITE" id="PS50076"/>
    </source>
</evidence>
<dbReference type="FunFam" id="1.10.287.110:FF:000031">
    <property type="entry name" value="Molecular chaperone DnaJ"/>
    <property type="match status" value="1"/>
</dbReference>
<dbReference type="InterPro" id="IPR001305">
    <property type="entry name" value="HSP_DnaJ_Cys-rich_dom"/>
</dbReference>
<dbReference type="NCBIfam" id="NF008035">
    <property type="entry name" value="PRK10767.1"/>
    <property type="match status" value="1"/>
</dbReference>
<comment type="similarity">
    <text evidence="9 11">Belongs to the DnaJ family.</text>
</comment>
<feature type="repeat" description="CXXCXGXG motif" evidence="11">
    <location>
        <begin position="174"/>
        <end position="181"/>
    </location>
</feature>
<dbReference type="InterPro" id="IPR001623">
    <property type="entry name" value="DnaJ_domain"/>
</dbReference>
<evidence type="ECO:0000313" key="15">
    <source>
        <dbReference type="EMBL" id="MDX8419325.1"/>
    </source>
</evidence>
<feature type="binding site" evidence="11">
    <location>
        <position position="203"/>
    </location>
    <ligand>
        <name>Zn(2+)</name>
        <dbReference type="ChEBI" id="CHEBI:29105"/>
        <label>2</label>
    </ligand>
</feature>
<dbReference type="GO" id="GO:0016491">
    <property type="term" value="F:oxidoreductase activity"/>
    <property type="evidence" value="ECO:0007669"/>
    <property type="project" value="UniProtKB-KW"/>
</dbReference>
<dbReference type="GO" id="GO:0005524">
    <property type="term" value="F:ATP binding"/>
    <property type="evidence" value="ECO:0007669"/>
    <property type="project" value="InterPro"/>
</dbReference>
<dbReference type="PANTHER" id="PTHR43096:SF48">
    <property type="entry name" value="CHAPERONE PROTEIN DNAJ"/>
    <property type="match status" value="1"/>
</dbReference>
<dbReference type="HAMAP" id="MF_01152">
    <property type="entry name" value="DnaJ"/>
    <property type="match status" value="1"/>
</dbReference>
<keyword evidence="5 11" id="KW-0863">Zinc-finger</keyword>
<keyword evidence="4 11" id="KW-0677">Repeat</keyword>
<keyword evidence="15" id="KW-0560">Oxidoreductase</keyword>
<dbReference type="Pfam" id="PF00684">
    <property type="entry name" value="DnaJ_CXXCXGXG"/>
    <property type="match status" value="1"/>
</dbReference>
<dbReference type="InterPro" id="IPR012724">
    <property type="entry name" value="DnaJ"/>
</dbReference>
<dbReference type="Gene3D" id="6.20.20.10">
    <property type="match status" value="2"/>
</dbReference>
<evidence type="ECO:0000256" key="6">
    <source>
        <dbReference type="ARBA" id="ARBA00022833"/>
    </source>
</evidence>
<dbReference type="GO" id="GO:0005737">
    <property type="term" value="C:cytoplasm"/>
    <property type="evidence" value="ECO:0007669"/>
    <property type="project" value="UniProtKB-SubCell"/>
</dbReference>
<dbReference type="InterPro" id="IPR018253">
    <property type="entry name" value="DnaJ_domain_CS"/>
</dbReference>
<evidence type="ECO:0000259" key="14">
    <source>
        <dbReference type="PROSITE" id="PS51188"/>
    </source>
</evidence>
<evidence type="ECO:0000256" key="12">
    <source>
        <dbReference type="PROSITE-ProRule" id="PRU00546"/>
    </source>
</evidence>
<feature type="binding site" evidence="11">
    <location>
        <position position="160"/>
    </location>
    <ligand>
        <name>Zn(2+)</name>
        <dbReference type="ChEBI" id="CHEBI:29105"/>
        <label>1</label>
    </ligand>
</feature>
<dbReference type="Proteomes" id="UP001286174">
    <property type="component" value="Unassembled WGS sequence"/>
</dbReference>
<feature type="binding site" evidence="11">
    <location>
        <position position="217"/>
    </location>
    <ligand>
        <name>Zn(2+)</name>
        <dbReference type="ChEBI" id="CHEBI:29105"/>
        <label>1</label>
    </ligand>
</feature>
<dbReference type="NCBIfam" id="TIGR02349">
    <property type="entry name" value="DnaJ_bact"/>
    <property type="match status" value="1"/>
</dbReference>
<dbReference type="CDD" id="cd06257">
    <property type="entry name" value="DnaJ"/>
    <property type="match status" value="1"/>
</dbReference>
<evidence type="ECO:0000256" key="2">
    <source>
        <dbReference type="ARBA" id="ARBA00022705"/>
    </source>
</evidence>
<feature type="domain" description="J" evidence="13">
    <location>
        <begin position="6"/>
        <end position="70"/>
    </location>
</feature>
<dbReference type="InterPro" id="IPR002939">
    <property type="entry name" value="DnaJ_C"/>
</dbReference>
<dbReference type="GO" id="GO:0031072">
    <property type="term" value="F:heat shock protein binding"/>
    <property type="evidence" value="ECO:0007669"/>
    <property type="project" value="InterPro"/>
</dbReference>
<keyword evidence="16" id="KW-1185">Reference proteome</keyword>
<dbReference type="SUPFAM" id="SSF57938">
    <property type="entry name" value="DnaJ/Hsp40 cysteine-rich domain"/>
    <property type="match status" value="1"/>
</dbReference>
<evidence type="ECO:0000256" key="9">
    <source>
        <dbReference type="ARBA" id="ARBA00061004"/>
    </source>
</evidence>
<dbReference type="InterPro" id="IPR036410">
    <property type="entry name" value="HSP_DnaJ_Cys-rich_dom_sf"/>
</dbReference>
<comment type="subunit">
    <text evidence="11">Homodimer.</text>
</comment>
<evidence type="ECO:0000256" key="8">
    <source>
        <dbReference type="ARBA" id="ARBA00023186"/>
    </source>
</evidence>
<dbReference type="PANTHER" id="PTHR43096">
    <property type="entry name" value="DNAJ HOMOLOG 1, MITOCHONDRIAL-RELATED"/>
    <property type="match status" value="1"/>
</dbReference>
<proteinExistence type="inferred from homology"/>
<evidence type="ECO:0000256" key="7">
    <source>
        <dbReference type="ARBA" id="ARBA00023016"/>
    </source>
</evidence>
<gene>
    <name evidence="11 15" type="primary">dnaJ</name>
    <name evidence="15" type="ORF">MOZ60_04360</name>
</gene>
<evidence type="ECO:0000256" key="5">
    <source>
        <dbReference type="ARBA" id="ARBA00022771"/>
    </source>
</evidence>
<dbReference type="AlphaFoldDB" id="A0AB35U7M2"/>
<dbReference type="PROSITE" id="PS51188">
    <property type="entry name" value="ZF_CR"/>
    <property type="match status" value="1"/>
</dbReference>
<accession>A0AB35U7M2</accession>
<feature type="repeat" description="CXXCXGXG motif" evidence="11">
    <location>
        <begin position="157"/>
        <end position="164"/>
    </location>
</feature>
<dbReference type="InterPro" id="IPR008971">
    <property type="entry name" value="HSP40/DnaJ_pept-bd"/>
</dbReference>
<feature type="repeat" description="CXXCXGXG motif" evidence="11">
    <location>
        <begin position="214"/>
        <end position="221"/>
    </location>
</feature>
<keyword evidence="1 11" id="KW-0963">Cytoplasm</keyword>
<dbReference type="PROSITE" id="PS00636">
    <property type="entry name" value="DNAJ_1"/>
    <property type="match status" value="1"/>
</dbReference>
<evidence type="ECO:0000256" key="3">
    <source>
        <dbReference type="ARBA" id="ARBA00022723"/>
    </source>
</evidence>
<keyword evidence="3 11" id="KW-0479">Metal-binding</keyword>